<dbReference type="Proteomes" id="UP000681356">
    <property type="component" value="Unassembled WGS sequence"/>
</dbReference>
<evidence type="ECO:0000313" key="2">
    <source>
        <dbReference type="Proteomes" id="UP000681356"/>
    </source>
</evidence>
<keyword evidence="2" id="KW-1185">Reference proteome</keyword>
<sequence length="99" mass="10599">MNTGFAMDLRSAFLPKGVMPAAAADDPVSRGASGKVRKTLNNKTAPQKRARPKFVQNLYEGTLKSCPNAWKASPHWASLLIFAMAEGDQLFCASGCAGR</sequence>
<evidence type="ECO:0000313" key="1">
    <source>
        <dbReference type="EMBL" id="MBS0123945.1"/>
    </source>
</evidence>
<proteinExistence type="predicted"/>
<accession>A0A8J8B7V6</accession>
<dbReference type="EMBL" id="JAGTUU010000003">
    <property type="protein sequence ID" value="MBS0123945.1"/>
    <property type="molecule type" value="Genomic_DNA"/>
</dbReference>
<dbReference type="AlphaFoldDB" id="A0A8J8B7V6"/>
<organism evidence="1 2">
    <name type="scientific">Thetidibacter halocola</name>
    <dbReference type="NCBI Taxonomy" id="2827239"/>
    <lineage>
        <taxon>Bacteria</taxon>
        <taxon>Pseudomonadati</taxon>
        <taxon>Pseudomonadota</taxon>
        <taxon>Alphaproteobacteria</taxon>
        <taxon>Rhodobacterales</taxon>
        <taxon>Roseobacteraceae</taxon>
        <taxon>Thetidibacter</taxon>
    </lineage>
</organism>
<name>A0A8J8B7V6_9RHOB</name>
<gene>
    <name evidence="1" type="ORF">KB874_07340</name>
</gene>
<reference evidence="1" key="1">
    <citation type="submission" date="2021-04" db="EMBL/GenBank/DDBJ databases">
        <authorList>
            <person name="Yoon J."/>
        </authorList>
    </citation>
    <scope>NUCLEOTIDE SEQUENCE</scope>
    <source>
        <strain evidence="1">KMU-90</strain>
    </source>
</reference>
<protein>
    <submittedName>
        <fullName evidence="1">Uncharacterized protein</fullName>
    </submittedName>
</protein>
<comment type="caution">
    <text evidence="1">The sequence shown here is derived from an EMBL/GenBank/DDBJ whole genome shotgun (WGS) entry which is preliminary data.</text>
</comment>